<dbReference type="InterPro" id="IPR028994">
    <property type="entry name" value="Integrin_alpha_N"/>
</dbReference>
<reference evidence="2" key="1">
    <citation type="submission" date="2018-05" db="EMBL/GenBank/DDBJ databases">
        <authorList>
            <person name="Lanie J.A."/>
            <person name="Ng W.-L."/>
            <person name="Kazmierczak K.M."/>
            <person name="Andrzejewski T.M."/>
            <person name="Davidsen T.M."/>
            <person name="Wayne K.J."/>
            <person name="Tettelin H."/>
            <person name="Glass J.I."/>
            <person name="Rusch D."/>
            <person name="Podicherti R."/>
            <person name="Tsui H.-C.T."/>
            <person name="Winkler M.E."/>
        </authorList>
    </citation>
    <scope>NUCLEOTIDE SEQUENCE</scope>
</reference>
<dbReference type="AlphaFoldDB" id="A0A382DLL6"/>
<feature type="non-terminal residue" evidence="2">
    <location>
        <position position="1"/>
    </location>
</feature>
<dbReference type="Gene3D" id="2.130.10.130">
    <property type="entry name" value="Integrin alpha, N-terminal"/>
    <property type="match status" value="1"/>
</dbReference>
<protein>
    <recommendedName>
        <fullName evidence="3">VCBS repeat-containing protein</fullName>
    </recommendedName>
</protein>
<evidence type="ECO:0008006" key="3">
    <source>
        <dbReference type="Google" id="ProtNLM"/>
    </source>
</evidence>
<dbReference type="SUPFAM" id="SSF69318">
    <property type="entry name" value="Integrin alpha N-terminal domain"/>
    <property type="match status" value="1"/>
</dbReference>
<keyword evidence="1" id="KW-0732">Signal</keyword>
<gene>
    <name evidence="2" type="ORF">METZ01_LOCUS192142</name>
</gene>
<dbReference type="Pfam" id="PF13517">
    <property type="entry name" value="FG-GAP_3"/>
    <property type="match status" value="3"/>
</dbReference>
<sequence>KPAKTINSIMRILRILFVQTLILTSVEAAAKGNWKRHVVWEGLHNNVAVAADFTGDGKVDIISNAGGKTRLFVAPGWKEVIIGDHKDHTFIHGETFDVDGDGDSDFIGARYQPGLIVWFEQPNKNAANGPWKARIAEDEIIGIHGVLKADVNGDGKLDLLANSAQPRGKFPDSAVWLEVPKNPRKADRWTRHVFAKNDAPGLSHYLGAGDLNSDGRLDITLAAKGGPSVKSGKGEWFAWWEAGEDPTKPFKKHRLPGKHPGATNILPADVNGDGKLDIIASRGHGTGLIWYENPGWKIHDINTELLSSHCLQVGDIDGDGDIDAVTCAYVSRKAAWFENDGKGKFTTHIIHDDQAAYDIRLVDMDADGDLDTLIAGQQSKNVVWYENPLK</sequence>
<evidence type="ECO:0000256" key="1">
    <source>
        <dbReference type="ARBA" id="ARBA00022729"/>
    </source>
</evidence>
<dbReference type="EMBL" id="UINC01040006">
    <property type="protein sequence ID" value="SVB39288.1"/>
    <property type="molecule type" value="Genomic_DNA"/>
</dbReference>
<name>A0A382DLL6_9ZZZZ</name>
<organism evidence="2">
    <name type="scientific">marine metagenome</name>
    <dbReference type="NCBI Taxonomy" id="408172"/>
    <lineage>
        <taxon>unclassified sequences</taxon>
        <taxon>metagenomes</taxon>
        <taxon>ecological metagenomes</taxon>
    </lineage>
</organism>
<dbReference type="PANTHER" id="PTHR44103">
    <property type="entry name" value="PROPROTEIN CONVERTASE P"/>
    <property type="match status" value="1"/>
</dbReference>
<dbReference type="InterPro" id="IPR013517">
    <property type="entry name" value="FG-GAP"/>
</dbReference>
<dbReference type="PANTHER" id="PTHR44103:SF1">
    <property type="entry name" value="PROPROTEIN CONVERTASE P"/>
    <property type="match status" value="1"/>
</dbReference>
<evidence type="ECO:0000313" key="2">
    <source>
        <dbReference type="EMBL" id="SVB39288.1"/>
    </source>
</evidence>
<accession>A0A382DLL6</accession>
<proteinExistence type="predicted"/>